<evidence type="ECO:0000313" key="1">
    <source>
        <dbReference type="EMBL" id="DAD51136.1"/>
    </source>
</evidence>
<reference evidence="1" key="1">
    <citation type="submission" date="2020-09" db="EMBL/GenBank/DDBJ databases">
        <title>Leviviricetes taxonomy.</title>
        <authorList>
            <person name="Stockdale S.R."/>
            <person name="Callanan J."/>
            <person name="Adriaenssens E.M."/>
            <person name="Kuhn J.H."/>
            <person name="Rumnieks J."/>
            <person name="Shkoporov A."/>
            <person name="Draper L.A."/>
            <person name="Ross P."/>
            <person name="Hill C."/>
        </authorList>
    </citation>
    <scope>NUCLEOTIDE SEQUENCE</scope>
</reference>
<dbReference type="Proteomes" id="UP000682846">
    <property type="component" value="Segment"/>
</dbReference>
<dbReference type="EMBL" id="BK013730">
    <property type="protein sequence ID" value="DAD51136.1"/>
    <property type="molecule type" value="Genomic_RNA"/>
</dbReference>
<dbReference type="GO" id="GO:0019028">
    <property type="term" value="C:viral capsid"/>
    <property type="evidence" value="ECO:0007669"/>
    <property type="project" value="UniProtKB-KW"/>
</dbReference>
<gene>
    <name evidence="1" type="primary">SRR7976310_4_2</name>
</gene>
<sequence>MAKSIVYNRTDTAIPGVPSLTIPIGLVNYGADFAVKENSPGQAILTNLTSPTGREEKFRFAMSDIKDVYRNSNIDPSVYAPSRRGISVLSQLVDTWTIIDSNDPSYEVSLPMEGHIVLKIPANENITADMVLAFVGRVCSGLFNTGVNTSERLRAMLRGSLLPTDV</sequence>
<organism evidence="1 2">
    <name type="scientific">ssRNA phage SRR7976310_4</name>
    <dbReference type="NCBI Taxonomy" id="2786682"/>
    <lineage>
        <taxon>Viruses</taxon>
        <taxon>Riboviria</taxon>
        <taxon>Orthornavirae</taxon>
        <taxon>Lenarviricota</taxon>
        <taxon>Leviviricetes</taxon>
        <taxon>Timlovirales</taxon>
        <taxon>Blumeviridae</taxon>
        <taxon>Konmavirus</taxon>
        <taxon>Konmavirus peladaptatum</taxon>
    </lineage>
</organism>
<dbReference type="RefSeq" id="YP_010770187.1">
    <property type="nucleotide sequence ID" value="NC_074190.1"/>
</dbReference>
<keyword evidence="1" id="KW-0946">Virion</keyword>
<evidence type="ECO:0000313" key="2">
    <source>
        <dbReference type="Proteomes" id="UP000682846"/>
    </source>
</evidence>
<proteinExistence type="predicted"/>
<dbReference type="KEGG" id="vg:80399425"/>
<keyword evidence="1" id="KW-0167">Capsid protein</keyword>
<dbReference type="GeneID" id="80399425"/>
<keyword evidence="2" id="KW-1185">Reference proteome</keyword>
<protein>
    <submittedName>
        <fullName evidence="1">Coat protein</fullName>
    </submittedName>
</protein>
<accession>A0A8S5L0J8</accession>
<name>A0A8S5L0J8_9VIRU</name>